<evidence type="ECO:0000313" key="2">
    <source>
        <dbReference type="Proteomes" id="UP001597375"/>
    </source>
</evidence>
<accession>A0ABW5DCL2</accession>
<dbReference type="Proteomes" id="UP001597375">
    <property type="component" value="Unassembled WGS sequence"/>
</dbReference>
<organism evidence="1 2">
    <name type="scientific">Luteolibacter algae</name>
    <dbReference type="NCBI Taxonomy" id="454151"/>
    <lineage>
        <taxon>Bacteria</taxon>
        <taxon>Pseudomonadati</taxon>
        <taxon>Verrucomicrobiota</taxon>
        <taxon>Verrucomicrobiia</taxon>
        <taxon>Verrucomicrobiales</taxon>
        <taxon>Verrucomicrobiaceae</taxon>
        <taxon>Luteolibacter</taxon>
    </lineage>
</organism>
<reference evidence="2" key="1">
    <citation type="journal article" date="2019" name="Int. J. Syst. Evol. Microbiol.">
        <title>The Global Catalogue of Microorganisms (GCM) 10K type strain sequencing project: providing services to taxonomists for standard genome sequencing and annotation.</title>
        <authorList>
            <consortium name="The Broad Institute Genomics Platform"/>
            <consortium name="The Broad Institute Genome Sequencing Center for Infectious Disease"/>
            <person name="Wu L."/>
            <person name="Ma J."/>
        </authorList>
    </citation>
    <scope>NUCLEOTIDE SEQUENCE [LARGE SCALE GENOMIC DNA]</scope>
    <source>
        <strain evidence="2">CGMCC 4.7106</strain>
    </source>
</reference>
<proteinExistence type="predicted"/>
<keyword evidence="2" id="KW-1185">Reference proteome</keyword>
<evidence type="ECO:0008006" key="3">
    <source>
        <dbReference type="Google" id="ProtNLM"/>
    </source>
</evidence>
<name>A0ABW5DCL2_9BACT</name>
<sequence>MKRSTILLSSVTFLLLLACEKEKGDTEGLAAKSPVAQELKREDMPLLPLKKGDYWKYNISVEVPAGITSEGASAVELDQEKIRTYVGKVKVAENLPETDAFDVKMEGEPVQRELVEIGDDRVMMRGNTFPEMLDAKPMWLDPAIPFVIAGVRPGQEMTKLSAQDGARKRGIKVVAREKITVPAGEYKSIRLLMTGNDGKFELRRTIWFAPGIGIVKEEKTRYVGEKLIFRETTELRETSLKGR</sequence>
<dbReference type="RefSeq" id="WP_386821114.1">
    <property type="nucleotide sequence ID" value="NZ_JBHUIT010000031.1"/>
</dbReference>
<dbReference type="EMBL" id="JBHUIT010000031">
    <property type="protein sequence ID" value="MFD2257761.1"/>
    <property type="molecule type" value="Genomic_DNA"/>
</dbReference>
<evidence type="ECO:0000313" key="1">
    <source>
        <dbReference type="EMBL" id="MFD2257761.1"/>
    </source>
</evidence>
<comment type="caution">
    <text evidence="1">The sequence shown here is derived from an EMBL/GenBank/DDBJ whole genome shotgun (WGS) entry which is preliminary data.</text>
</comment>
<dbReference type="Gene3D" id="2.40.360.20">
    <property type="match status" value="1"/>
</dbReference>
<gene>
    <name evidence="1" type="ORF">ACFSSA_13855</name>
</gene>
<dbReference type="PROSITE" id="PS51257">
    <property type="entry name" value="PROKAR_LIPOPROTEIN"/>
    <property type="match status" value="1"/>
</dbReference>
<protein>
    <recommendedName>
        <fullName evidence="3">Lipoprotein</fullName>
    </recommendedName>
</protein>